<name>A0A9X3UI36_9HYPH</name>
<evidence type="ECO:0000313" key="1">
    <source>
        <dbReference type="EMBL" id="MDA5399537.1"/>
    </source>
</evidence>
<dbReference type="Pfam" id="PF05988">
    <property type="entry name" value="DUF899"/>
    <property type="match status" value="1"/>
</dbReference>
<accession>A0A9X3UI36</accession>
<reference evidence="1" key="1">
    <citation type="submission" date="2022-11" db="EMBL/GenBank/DDBJ databases">
        <title>Draft genome sequence of Hoeflea poritis E7-10 and Hoeflea prorocentri PM5-8, separated from scleractinian coral Porites lutea and marine dinoflagellate.</title>
        <authorList>
            <person name="Zhang G."/>
            <person name="Wei Q."/>
            <person name="Cai L."/>
        </authorList>
    </citation>
    <scope>NUCLEOTIDE SEQUENCE</scope>
    <source>
        <strain evidence="1">PM5-8</strain>
    </source>
</reference>
<protein>
    <submittedName>
        <fullName evidence="1">DUF899 domain-containing protein</fullName>
    </submittedName>
</protein>
<dbReference type="SUPFAM" id="SSF52833">
    <property type="entry name" value="Thioredoxin-like"/>
    <property type="match status" value="1"/>
</dbReference>
<dbReference type="AlphaFoldDB" id="A0A9X3UI36"/>
<dbReference type="InterPro" id="IPR010296">
    <property type="entry name" value="DUF899_thioredox"/>
</dbReference>
<dbReference type="Proteomes" id="UP001151234">
    <property type="component" value="Unassembled WGS sequence"/>
</dbReference>
<gene>
    <name evidence="1" type="ORF">OQ273_13215</name>
</gene>
<dbReference type="EMBL" id="JAPJZI010000001">
    <property type="protein sequence ID" value="MDA5399537.1"/>
    <property type="molecule type" value="Genomic_DNA"/>
</dbReference>
<dbReference type="Gene3D" id="3.40.30.10">
    <property type="entry name" value="Glutaredoxin"/>
    <property type="match status" value="1"/>
</dbReference>
<dbReference type="RefSeq" id="WP_267990966.1">
    <property type="nucleotide sequence ID" value="NZ_JAPJZI010000001.1"/>
</dbReference>
<sequence>MQDHTIVDRDEWLKARIALLEREKAFTRERDALSTERRNLPWVEVTKPYDFITGNGPKALSELFGDRRQLVIYHFMYGPDWQAGCKSCSFWADNFDRNIIHLAARDVTLVAVSRAPLETLNAFKQRMGWSFDWVSSLGSDFNYDFDVSFSEDARANDAIRYNYRPSQFPADEAPGISVFYKDDDGRVFHTYSTYGRGLDMLNAAYHYLDLVPKGRNEEELPYPMDWVRLRDEYGKG</sequence>
<keyword evidence="2" id="KW-1185">Reference proteome</keyword>
<organism evidence="1 2">
    <name type="scientific">Hoeflea prorocentri</name>
    <dbReference type="NCBI Taxonomy" id="1922333"/>
    <lineage>
        <taxon>Bacteria</taxon>
        <taxon>Pseudomonadati</taxon>
        <taxon>Pseudomonadota</taxon>
        <taxon>Alphaproteobacteria</taxon>
        <taxon>Hyphomicrobiales</taxon>
        <taxon>Rhizobiaceae</taxon>
        <taxon>Hoeflea</taxon>
    </lineage>
</organism>
<proteinExistence type="predicted"/>
<evidence type="ECO:0000313" key="2">
    <source>
        <dbReference type="Proteomes" id="UP001151234"/>
    </source>
</evidence>
<dbReference type="InterPro" id="IPR036249">
    <property type="entry name" value="Thioredoxin-like_sf"/>
</dbReference>
<comment type="caution">
    <text evidence="1">The sequence shown here is derived from an EMBL/GenBank/DDBJ whole genome shotgun (WGS) entry which is preliminary data.</text>
</comment>